<feature type="region of interest" description="Disordered" evidence="3">
    <location>
        <begin position="281"/>
        <end position="306"/>
    </location>
</feature>
<dbReference type="PANTHER" id="PTHR12818">
    <property type="entry name" value="TRNA (ADENINE(37)-N6)-METHYLTRANSFERASE"/>
    <property type="match status" value="1"/>
</dbReference>
<dbReference type="InterPro" id="IPR023368">
    <property type="entry name" value="UPF0066_cons_site"/>
</dbReference>
<dbReference type="AlphaFoldDB" id="A0A3A1YH74"/>
<dbReference type="NCBIfam" id="TIGR00104">
    <property type="entry name" value="tRNA_TsaA"/>
    <property type="match status" value="1"/>
</dbReference>
<keyword evidence="5" id="KW-0489">Methyltransferase</keyword>
<keyword evidence="5" id="KW-0808">Transferase</keyword>
<dbReference type="OrthoDB" id="9804309at2"/>
<proteinExistence type="inferred from homology"/>
<evidence type="ECO:0000313" key="5">
    <source>
        <dbReference type="EMBL" id="RIY36420.1"/>
    </source>
</evidence>
<dbReference type="PANTHER" id="PTHR12818:SF0">
    <property type="entry name" value="TRNA (ADENINE(37)-N6)-METHYLTRANSFERASE"/>
    <property type="match status" value="1"/>
</dbReference>
<name>A0A3A1YH74_9GAMM</name>
<dbReference type="InterPro" id="IPR023370">
    <property type="entry name" value="TrmO-like_N"/>
</dbReference>
<evidence type="ECO:0000256" key="3">
    <source>
        <dbReference type="SAM" id="MobiDB-lite"/>
    </source>
</evidence>
<comment type="similarity">
    <text evidence="2">Belongs to the tRNA methyltransferase O family.</text>
</comment>
<dbReference type="PROSITE" id="PS51668">
    <property type="entry name" value="TSAA_2"/>
    <property type="match status" value="1"/>
</dbReference>
<dbReference type="CDD" id="cd09281">
    <property type="entry name" value="UPF0066"/>
    <property type="match status" value="1"/>
</dbReference>
<evidence type="ECO:0000259" key="4">
    <source>
        <dbReference type="PROSITE" id="PS51668"/>
    </source>
</evidence>
<evidence type="ECO:0000313" key="6">
    <source>
        <dbReference type="Proteomes" id="UP000265964"/>
    </source>
</evidence>
<organism evidence="5 6">
    <name type="scientific">Psittacicella gerlachiana</name>
    <dbReference type="NCBI Taxonomy" id="2028574"/>
    <lineage>
        <taxon>Bacteria</taxon>
        <taxon>Pseudomonadati</taxon>
        <taxon>Pseudomonadota</taxon>
        <taxon>Gammaproteobacteria</taxon>
        <taxon>Pasteurellales</taxon>
        <taxon>Psittacicellaceae</taxon>
        <taxon>Psittacicella</taxon>
    </lineage>
</organism>
<keyword evidence="6" id="KW-1185">Reference proteome</keyword>
<dbReference type="InterPro" id="IPR036414">
    <property type="entry name" value="YaeB_N_sf"/>
</dbReference>
<accession>A0A3A1YH74</accession>
<evidence type="ECO:0000256" key="2">
    <source>
        <dbReference type="ARBA" id="ARBA00033753"/>
    </source>
</evidence>
<reference evidence="5 6" key="1">
    <citation type="submission" date="2017-08" db="EMBL/GenBank/DDBJ databases">
        <title>Reclassification of Bisgaard taxon 37 and 44.</title>
        <authorList>
            <person name="Christensen H."/>
        </authorList>
    </citation>
    <scope>NUCLEOTIDE SEQUENCE [LARGE SCALE GENOMIC DNA]</scope>
    <source>
        <strain evidence="5 6">EEAB3T1</strain>
    </source>
</reference>
<protein>
    <submittedName>
        <fullName evidence="5">tRNA (N6-threonylcarbamoyladenosine(37)-N6)-methyltransferase TrmO</fullName>
    </submittedName>
</protein>
<dbReference type="GO" id="GO:0032259">
    <property type="term" value="P:methylation"/>
    <property type="evidence" value="ECO:0007669"/>
    <property type="project" value="UniProtKB-KW"/>
</dbReference>
<dbReference type="SUPFAM" id="SSF118196">
    <property type="entry name" value="YaeB-like"/>
    <property type="match status" value="1"/>
</dbReference>
<dbReference type="Gene3D" id="2.40.30.70">
    <property type="entry name" value="YaeB-like"/>
    <property type="match status" value="1"/>
</dbReference>
<feature type="domain" description="TsaA-like" evidence="4">
    <location>
        <begin position="4"/>
        <end position="148"/>
    </location>
</feature>
<dbReference type="PROSITE" id="PS01318">
    <property type="entry name" value="TSAA_1"/>
    <property type="match status" value="1"/>
</dbReference>
<dbReference type="EMBL" id="NRJF01000065">
    <property type="protein sequence ID" value="RIY36420.1"/>
    <property type="molecule type" value="Genomic_DNA"/>
</dbReference>
<evidence type="ECO:0000256" key="1">
    <source>
        <dbReference type="ARBA" id="ARBA00022691"/>
    </source>
</evidence>
<dbReference type="Pfam" id="PF01980">
    <property type="entry name" value="TrmO_N"/>
    <property type="match status" value="1"/>
</dbReference>
<sequence>MFALKPIGKINSLLTDKFSMPRQGSLNNELICKVELLPPYNNPQAVAELQGFSHLWLIGVFHANVQEANAQRLMVRPPRLGGNQRVGVFASRSSFRPNNLSLSLVTLKEVKIDAQGKASLIIQGCDLIDQTPIVDIKPYLPFADAPQEQEVKTGYVQTPQVNVETKIQVKGEFPSFSLLPQVAGVVWDLQPRDLLPLSESTYACQEFFTAQEQQLWQEEFNYTPFSTLTQEQLAKLVYLSRILLKLIALNPKPAYKEQEVLHLGMKFAGLEVQWQEKTIKEQEKTSKEQENNSKGQNEERETSRLFNYHQPLREIRITYIGKEETVDD</sequence>
<feature type="compositionally biased region" description="Basic and acidic residues" evidence="3">
    <location>
        <begin position="281"/>
        <end position="303"/>
    </location>
</feature>
<dbReference type="InterPro" id="IPR040372">
    <property type="entry name" value="YaeB-like"/>
</dbReference>
<keyword evidence="1" id="KW-0949">S-adenosyl-L-methionine</keyword>
<dbReference type="Proteomes" id="UP000265964">
    <property type="component" value="Unassembled WGS sequence"/>
</dbReference>
<dbReference type="RefSeq" id="WP_119534468.1">
    <property type="nucleotide sequence ID" value="NZ_NRJF01000065.1"/>
</dbReference>
<comment type="caution">
    <text evidence="5">The sequence shown here is derived from an EMBL/GenBank/DDBJ whole genome shotgun (WGS) entry which is preliminary data.</text>
</comment>
<dbReference type="GO" id="GO:0008168">
    <property type="term" value="F:methyltransferase activity"/>
    <property type="evidence" value="ECO:0007669"/>
    <property type="project" value="UniProtKB-KW"/>
</dbReference>
<gene>
    <name evidence="5" type="primary">tsaA</name>
    <name evidence="5" type="ORF">CKF59_02805</name>
</gene>
<dbReference type="InterPro" id="IPR036413">
    <property type="entry name" value="YaeB-like_sf"/>
</dbReference>